<dbReference type="Proteomes" id="UP000266016">
    <property type="component" value="Unassembled WGS sequence"/>
</dbReference>
<gene>
    <name evidence="2" type="ORF">D1953_06960</name>
</gene>
<name>A0A398BHA8_9BACI</name>
<dbReference type="RefSeq" id="WP_119116445.1">
    <property type="nucleotide sequence ID" value="NZ_QWVS01000013.1"/>
</dbReference>
<evidence type="ECO:0000313" key="3">
    <source>
        <dbReference type="Proteomes" id="UP000266016"/>
    </source>
</evidence>
<evidence type="ECO:0000313" key="2">
    <source>
        <dbReference type="EMBL" id="RID87050.1"/>
    </source>
</evidence>
<comment type="caution">
    <text evidence="2">The sequence shown here is derived from an EMBL/GenBank/DDBJ whole genome shotgun (WGS) entry which is preliminary data.</text>
</comment>
<sequence>MRNYIPFDKNTIPERFEIDLAEESFFLEINYNEIGDFFTINLFDADEESLVLGEKLRLGIPLWSDVPNPNLPAPTLIPLDQSGKENRITFDNFGETVFVYIDDVGDEDEL</sequence>
<dbReference type="EMBL" id="QWVS01000013">
    <property type="protein sequence ID" value="RID87050.1"/>
    <property type="molecule type" value="Genomic_DNA"/>
</dbReference>
<organism evidence="2 3">
    <name type="scientific">Peribacillus asahii</name>
    <dbReference type="NCBI Taxonomy" id="228899"/>
    <lineage>
        <taxon>Bacteria</taxon>
        <taxon>Bacillati</taxon>
        <taxon>Bacillota</taxon>
        <taxon>Bacilli</taxon>
        <taxon>Bacillales</taxon>
        <taxon>Bacillaceae</taxon>
        <taxon>Peribacillus</taxon>
    </lineage>
</organism>
<proteinExistence type="predicted"/>
<accession>A0A398BHA8</accession>
<dbReference type="InterPro" id="IPR054252">
    <property type="entry name" value="Pam3_gp18"/>
</dbReference>
<keyword evidence="3" id="KW-1185">Reference proteome</keyword>
<feature type="domain" description="Cyanophage baseplate Pam3 plug gp18" evidence="1">
    <location>
        <begin position="3"/>
        <end position="103"/>
    </location>
</feature>
<dbReference type="Pfam" id="PF22479">
    <property type="entry name" value="Pam3_gp18"/>
    <property type="match status" value="1"/>
</dbReference>
<protein>
    <recommendedName>
        <fullName evidence="1">Cyanophage baseplate Pam3 plug gp18 domain-containing protein</fullName>
    </recommendedName>
</protein>
<evidence type="ECO:0000259" key="1">
    <source>
        <dbReference type="Pfam" id="PF22479"/>
    </source>
</evidence>
<reference evidence="2 3" key="1">
    <citation type="submission" date="2018-08" db="EMBL/GenBank/DDBJ databases">
        <title>Bacillus jemisoniae sp. nov., Bacillus chryseoplanitiae sp. nov., Bacillus resnikiae sp. nov., and Bacillus frankliniae sp. nov., isolated from Viking spacecraft and associated surfaces.</title>
        <authorList>
            <person name="Seuylemezian A."/>
            <person name="Vaishampayan P."/>
        </authorList>
    </citation>
    <scope>NUCLEOTIDE SEQUENCE [LARGE SCALE GENOMIC DNA]</scope>
    <source>
        <strain evidence="2 3">MA001</strain>
    </source>
</reference>
<dbReference type="AlphaFoldDB" id="A0A398BHA8"/>